<dbReference type="EMBL" id="UYWX01020297">
    <property type="protein sequence ID" value="VDM30464.1"/>
    <property type="molecule type" value="Genomic_DNA"/>
</dbReference>
<dbReference type="WBParaSite" id="TTAC_0000629301-mRNA-1">
    <property type="protein sequence ID" value="TTAC_0000629301-mRNA-1"/>
    <property type="gene ID" value="TTAC_0000629301"/>
</dbReference>
<organism evidence="4">
    <name type="scientific">Hydatigena taeniaeformis</name>
    <name type="common">Feline tapeworm</name>
    <name type="synonym">Taenia taeniaeformis</name>
    <dbReference type="NCBI Taxonomy" id="6205"/>
    <lineage>
        <taxon>Eukaryota</taxon>
        <taxon>Metazoa</taxon>
        <taxon>Spiralia</taxon>
        <taxon>Lophotrochozoa</taxon>
        <taxon>Platyhelminthes</taxon>
        <taxon>Cestoda</taxon>
        <taxon>Eucestoda</taxon>
        <taxon>Cyclophyllidea</taxon>
        <taxon>Taeniidae</taxon>
        <taxon>Hydatigera</taxon>
    </lineage>
</organism>
<evidence type="ECO:0000256" key="1">
    <source>
        <dbReference type="SAM" id="MobiDB-lite"/>
    </source>
</evidence>
<reference evidence="2 3" key="2">
    <citation type="submission" date="2018-11" db="EMBL/GenBank/DDBJ databases">
        <authorList>
            <consortium name="Pathogen Informatics"/>
        </authorList>
    </citation>
    <scope>NUCLEOTIDE SEQUENCE [LARGE SCALE GENOMIC DNA]</scope>
</reference>
<feature type="region of interest" description="Disordered" evidence="1">
    <location>
        <begin position="387"/>
        <end position="413"/>
    </location>
</feature>
<feature type="compositionally biased region" description="Low complexity" evidence="1">
    <location>
        <begin position="401"/>
        <end position="413"/>
    </location>
</feature>
<name>A0A0R3WZQ5_HYDTA</name>
<evidence type="ECO:0000313" key="2">
    <source>
        <dbReference type="EMBL" id="VDM30464.1"/>
    </source>
</evidence>
<reference evidence="4" key="1">
    <citation type="submission" date="2017-02" db="UniProtKB">
        <authorList>
            <consortium name="WormBaseParasite"/>
        </authorList>
    </citation>
    <scope>IDENTIFICATION</scope>
</reference>
<accession>A0A0R3WZQ5</accession>
<keyword evidence="3" id="KW-1185">Reference proteome</keyword>
<proteinExistence type="predicted"/>
<dbReference type="Proteomes" id="UP000274429">
    <property type="component" value="Unassembled WGS sequence"/>
</dbReference>
<evidence type="ECO:0000313" key="4">
    <source>
        <dbReference type="WBParaSite" id="TTAC_0000629301-mRNA-1"/>
    </source>
</evidence>
<protein>
    <submittedName>
        <fullName evidence="4">Alpha/beta-hydrolase</fullName>
    </submittedName>
</protein>
<dbReference type="OrthoDB" id="6269898at2759"/>
<feature type="region of interest" description="Disordered" evidence="1">
    <location>
        <begin position="232"/>
        <end position="267"/>
    </location>
</feature>
<sequence length="460" mass="50053">MDVASSIFAFDIKQLFEDGTEKCFEMNKAGTYPVNAKDHEATDVCYMFWLFGEDTFPEMQMAIRKAKQDCGYLWCWDCTEGSVAELIFHKLALQKVNQANGFLGVSQSGYCAASIGCIHLRQLQLDSAKSVDSASDGMTTSIPDVDMCTMCDESVSTYYNPVPGINTILSCAERKVPVDAGTSSALTANVREKMEEIRQMFYESDSTTQHQETLAAGMSTMGLMSTLNTCGPSARVSARKDAPSALPATHPRGLQVRNDGSPSLHLAQPQEPLGLQIFKDPEGLAACGAEPMRSRQPLRTVNHASAMRRPPPPSSDEENLGFVGVRRDAIAQIDSAGMTMSNFTLPLVFDPPCASTSVFTGSIVPSSIASAPLNPAAGIQSKQQRQQLEEENDEMVVEMGSLSPSPSRPDSPLADAFNLFVRSPDPSGRLRIDATKFMDAFLTKKVDKRKNSDSKRPPLF</sequence>
<gene>
    <name evidence="2" type="ORF">TTAC_LOCUS6278</name>
</gene>
<dbReference type="AlphaFoldDB" id="A0A0R3WZQ5"/>
<evidence type="ECO:0000313" key="3">
    <source>
        <dbReference type="Proteomes" id="UP000274429"/>
    </source>
</evidence>